<proteinExistence type="predicted"/>
<reference evidence="1 2" key="1">
    <citation type="submission" date="2016-05" db="EMBL/GenBank/DDBJ databases">
        <authorList>
            <person name="Prochazka B."/>
            <person name="Indra A."/>
            <person name="Hasenberger P."/>
            <person name="Blaschitz M."/>
            <person name="Wagner L."/>
            <person name="Wewalka G."/>
            <person name="Sorschag S."/>
            <person name="Schmid D."/>
            <person name="Ruppitsch W."/>
        </authorList>
    </citation>
    <scope>NUCLEOTIDE SEQUENCE [LARGE SCALE GENOMIC DNA]</scope>
    <source>
        <strain evidence="1 2">974010_12</strain>
    </source>
</reference>
<dbReference type="RefSeq" id="WP_065620894.1">
    <property type="nucleotide sequence ID" value="NZ_LYOZ01000026.1"/>
</dbReference>
<keyword evidence="2" id="KW-1185">Reference proteome</keyword>
<dbReference type="EMBL" id="LYOZ01000026">
    <property type="protein sequence ID" value="OCH97689.1"/>
    <property type="molecule type" value="Genomic_DNA"/>
</dbReference>
<sequence>MPGLIVKKDVGLLDVDNTLVFQGNADTVIYNDNLLETLKKAGIRDVYLFSSMHLYPSKIADRQKLIDHMQTKGFTVHGVITPNDLFWLADRNLIKEFLDECLNSKTTGKTTKDLLAEDKYAALNDTLASRPGIAFAEALAASTEDKIADIREHTTDVCNVVGVVTKSAKIFADMMANETYYVDEKAYMFALFAKYKPDWVNRIVYFDDADVNIDTVKKANENFNLPLIAVLNKDEHKNIQLEMAFYQKALAPLISENLVNLLTDYQKTRRPHRNSGLVHWACSIFKKEPSLEEEDAAITALSKALNEDGERSNLLVHKEVLRHGQLGQAIRAFVKKGAANFLCGKEVSSVNEFIETLHEQINKQVIVLI</sequence>
<accession>A0ABX2XSU2</accession>
<protein>
    <submittedName>
        <fullName evidence="1">Uncharacterized protein</fullName>
    </submittedName>
</protein>
<name>A0ABX2XSU2_9GAMM</name>
<organism evidence="1 2">
    <name type="scientific">Legionella jamestowniensis</name>
    <dbReference type="NCBI Taxonomy" id="455"/>
    <lineage>
        <taxon>Bacteria</taxon>
        <taxon>Pseudomonadati</taxon>
        <taxon>Pseudomonadota</taxon>
        <taxon>Gammaproteobacteria</taxon>
        <taxon>Legionellales</taxon>
        <taxon>Legionellaceae</taxon>
        <taxon>Legionella</taxon>
    </lineage>
</organism>
<comment type="caution">
    <text evidence="1">The sequence shown here is derived from an EMBL/GenBank/DDBJ whole genome shotgun (WGS) entry which is preliminary data.</text>
</comment>
<gene>
    <name evidence="1" type="ORF">A8135_02290</name>
</gene>
<evidence type="ECO:0000313" key="1">
    <source>
        <dbReference type="EMBL" id="OCH97689.1"/>
    </source>
</evidence>
<dbReference type="Proteomes" id="UP000093336">
    <property type="component" value="Unassembled WGS sequence"/>
</dbReference>
<evidence type="ECO:0000313" key="2">
    <source>
        <dbReference type="Proteomes" id="UP000093336"/>
    </source>
</evidence>